<evidence type="ECO:0000256" key="6">
    <source>
        <dbReference type="ARBA" id="ARBA00022840"/>
    </source>
</evidence>
<keyword evidence="8" id="KW-0406">Ion transport</keyword>
<name>A0A5J5G8P3_9BACL</name>
<keyword evidence="6 11" id="KW-0067">ATP-binding</keyword>
<evidence type="ECO:0000256" key="3">
    <source>
        <dbReference type="ARBA" id="ARBA00022475"/>
    </source>
</evidence>
<dbReference type="FunFam" id="3.40.50.300:FF:000134">
    <property type="entry name" value="Iron-enterobactin ABC transporter ATP-binding protein"/>
    <property type="match status" value="1"/>
</dbReference>
<dbReference type="GO" id="GO:0005886">
    <property type="term" value="C:plasma membrane"/>
    <property type="evidence" value="ECO:0007669"/>
    <property type="project" value="UniProtKB-SubCell"/>
</dbReference>
<comment type="subcellular location">
    <subcellularLocation>
        <location evidence="1">Cell membrane</location>
        <topology evidence="1">Peripheral membrane protein</topology>
    </subcellularLocation>
</comment>
<dbReference type="GO" id="GO:0006826">
    <property type="term" value="P:iron ion transport"/>
    <property type="evidence" value="ECO:0007669"/>
    <property type="project" value="UniProtKB-KW"/>
</dbReference>
<dbReference type="RefSeq" id="WP_150458472.1">
    <property type="nucleotide sequence ID" value="NZ_VYKK01000015.1"/>
</dbReference>
<dbReference type="InterPro" id="IPR027417">
    <property type="entry name" value="P-loop_NTPase"/>
</dbReference>
<keyword evidence="7" id="KW-0408">Iron</keyword>
<dbReference type="Gene3D" id="3.40.50.300">
    <property type="entry name" value="P-loop containing nucleotide triphosphate hydrolases"/>
    <property type="match status" value="1"/>
</dbReference>
<evidence type="ECO:0000256" key="2">
    <source>
        <dbReference type="ARBA" id="ARBA00022448"/>
    </source>
</evidence>
<gene>
    <name evidence="11" type="ORF">F4V43_12010</name>
</gene>
<dbReference type="EMBL" id="VYKK01000015">
    <property type="protein sequence ID" value="KAA9004118.1"/>
    <property type="molecule type" value="Genomic_DNA"/>
</dbReference>
<evidence type="ECO:0000256" key="1">
    <source>
        <dbReference type="ARBA" id="ARBA00004202"/>
    </source>
</evidence>
<comment type="caution">
    <text evidence="11">The sequence shown here is derived from an EMBL/GenBank/DDBJ whole genome shotgun (WGS) entry which is preliminary data.</text>
</comment>
<dbReference type="InterPro" id="IPR003593">
    <property type="entry name" value="AAA+_ATPase"/>
</dbReference>
<keyword evidence="9" id="KW-0472">Membrane</keyword>
<evidence type="ECO:0000256" key="8">
    <source>
        <dbReference type="ARBA" id="ARBA00023065"/>
    </source>
</evidence>
<sequence>MIEIRNVTKRYGGRPVVSDVSLTIPKGQVTSFIGPNGAGKSTLLSMMSRLSGKDSGEVLIDGREIDRWDSGELAKRVSILKQTNQIGVRLTVRELVSFGRYPYSKGRLNASDRAAIDEAIHYLGLEELQDRYLDQLSGGQCQRAYIAMTVAQNTDYVLLDEPLNNLDMKHAVQIMKVLRRLSGELGKTVVIVLHDINFASCYSDRIVALKHGKVVREGTAEEMISPEALREIYEMDIPVENIRGQRIGVYFAASF</sequence>
<proteinExistence type="predicted"/>
<organism evidence="11 12">
    <name type="scientific">Paenibacillus spiritus</name>
    <dbReference type="NCBI Taxonomy" id="2496557"/>
    <lineage>
        <taxon>Bacteria</taxon>
        <taxon>Bacillati</taxon>
        <taxon>Bacillota</taxon>
        <taxon>Bacilli</taxon>
        <taxon>Bacillales</taxon>
        <taxon>Paenibacillaceae</taxon>
        <taxon>Paenibacillus</taxon>
    </lineage>
</organism>
<dbReference type="AlphaFoldDB" id="A0A5J5G8P3"/>
<keyword evidence="3" id="KW-1003">Cell membrane</keyword>
<dbReference type="PANTHER" id="PTHR42771:SF3">
    <property type="entry name" value="PETROBACTIN IMPORT ATP-BINDING PROTEIN YCLP"/>
    <property type="match status" value="1"/>
</dbReference>
<dbReference type="CDD" id="cd03214">
    <property type="entry name" value="ABC_Iron-Siderophores_B12_Hemin"/>
    <property type="match status" value="1"/>
</dbReference>
<keyword evidence="5" id="KW-0547">Nucleotide-binding</keyword>
<dbReference type="InterPro" id="IPR003439">
    <property type="entry name" value="ABC_transporter-like_ATP-bd"/>
</dbReference>
<dbReference type="SMART" id="SM00382">
    <property type="entry name" value="AAA"/>
    <property type="match status" value="1"/>
</dbReference>
<dbReference type="GO" id="GO:0016887">
    <property type="term" value="F:ATP hydrolysis activity"/>
    <property type="evidence" value="ECO:0007669"/>
    <property type="project" value="InterPro"/>
</dbReference>
<evidence type="ECO:0000256" key="7">
    <source>
        <dbReference type="ARBA" id="ARBA00023004"/>
    </source>
</evidence>
<evidence type="ECO:0000259" key="10">
    <source>
        <dbReference type="PROSITE" id="PS50893"/>
    </source>
</evidence>
<dbReference type="GO" id="GO:0005524">
    <property type="term" value="F:ATP binding"/>
    <property type="evidence" value="ECO:0007669"/>
    <property type="project" value="UniProtKB-KW"/>
</dbReference>
<evidence type="ECO:0000313" key="11">
    <source>
        <dbReference type="EMBL" id="KAA9004118.1"/>
    </source>
</evidence>
<keyword evidence="12" id="KW-1185">Reference proteome</keyword>
<accession>A0A5J5G8P3</accession>
<dbReference type="OrthoDB" id="9787851at2"/>
<dbReference type="InterPro" id="IPR051535">
    <property type="entry name" value="Siderophore_ABC-ATPase"/>
</dbReference>
<dbReference type="PROSITE" id="PS50893">
    <property type="entry name" value="ABC_TRANSPORTER_2"/>
    <property type="match status" value="1"/>
</dbReference>
<keyword evidence="2" id="KW-0813">Transport</keyword>
<evidence type="ECO:0000256" key="4">
    <source>
        <dbReference type="ARBA" id="ARBA00022496"/>
    </source>
</evidence>
<dbReference type="Proteomes" id="UP000367750">
    <property type="component" value="Unassembled WGS sequence"/>
</dbReference>
<reference evidence="11 12" key="1">
    <citation type="submission" date="2019-09" db="EMBL/GenBank/DDBJ databases">
        <title>Bacillus ochoae sp. nov., Paenibacillus whitsoniae sp. nov., Paenibacillus spiritus sp. nov. Isolated from the Mars Exploration Rover during spacecraft assembly.</title>
        <authorList>
            <person name="Seuylemezian A."/>
            <person name="Vaishampayan P."/>
        </authorList>
    </citation>
    <scope>NUCLEOTIDE SEQUENCE [LARGE SCALE GENOMIC DNA]</scope>
    <source>
        <strain evidence="11 12">MER_111</strain>
    </source>
</reference>
<evidence type="ECO:0000256" key="5">
    <source>
        <dbReference type="ARBA" id="ARBA00022741"/>
    </source>
</evidence>
<evidence type="ECO:0000313" key="12">
    <source>
        <dbReference type="Proteomes" id="UP000367750"/>
    </source>
</evidence>
<dbReference type="Pfam" id="PF00005">
    <property type="entry name" value="ABC_tran"/>
    <property type="match status" value="1"/>
</dbReference>
<dbReference type="SUPFAM" id="SSF52540">
    <property type="entry name" value="P-loop containing nucleoside triphosphate hydrolases"/>
    <property type="match status" value="1"/>
</dbReference>
<protein>
    <submittedName>
        <fullName evidence="11">ABC transporter ATP-binding protein</fullName>
    </submittedName>
</protein>
<dbReference type="PANTHER" id="PTHR42771">
    <property type="entry name" value="IRON(3+)-HYDROXAMATE IMPORT ATP-BINDING PROTEIN FHUC"/>
    <property type="match status" value="1"/>
</dbReference>
<evidence type="ECO:0000256" key="9">
    <source>
        <dbReference type="ARBA" id="ARBA00023136"/>
    </source>
</evidence>
<feature type="domain" description="ABC transporter" evidence="10">
    <location>
        <begin position="2"/>
        <end position="236"/>
    </location>
</feature>
<keyword evidence="4" id="KW-0410">Iron transport</keyword>